<evidence type="ECO:0000313" key="14">
    <source>
        <dbReference type="Proteomes" id="UP000032180"/>
    </source>
</evidence>
<feature type="compositionally biased region" description="Low complexity" evidence="10">
    <location>
        <begin position="278"/>
        <end position="297"/>
    </location>
</feature>
<evidence type="ECO:0000256" key="2">
    <source>
        <dbReference type="ARBA" id="ARBA00010793"/>
    </source>
</evidence>
<proteinExistence type="inferred from homology"/>
<organism evidence="13 14">
    <name type="scientific">Leersia perrieri</name>
    <dbReference type="NCBI Taxonomy" id="77586"/>
    <lineage>
        <taxon>Eukaryota</taxon>
        <taxon>Viridiplantae</taxon>
        <taxon>Streptophyta</taxon>
        <taxon>Embryophyta</taxon>
        <taxon>Tracheophyta</taxon>
        <taxon>Spermatophyta</taxon>
        <taxon>Magnoliopsida</taxon>
        <taxon>Liliopsida</taxon>
        <taxon>Poales</taxon>
        <taxon>Poaceae</taxon>
        <taxon>BOP clade</taxon>
        <taxon>Oryzoideae</taxon>
        <taxon>Oryzeae</taxon>
        <taxon>Oryzinae</taxon>
        <taxon>Leersia</taxon>
    </lineage>
</organism>
<evidence type="ECO:0000256" key="5">
    <source>
        <dbReference type="ARBA" id="ARBA00022692"/>
    </source>
</evidence>
<evidence type="ECO:0000259" key="12">
    <source>
        <dbReference type="PROSITE" id="PS51084"/>
    </source>
</evidence>
<evidence type="ECO:0000256" key="8">
    <source>
        <dbReference type="ARBA" id="ARBA00023136"/>
    </source>
</evidence>
<dbReference type="GO" id="GO:0047627">
    <property type="term" value="F:adenylylsulfatase activity"/>
    <property type="evidence" value="ECO:0007669"/>
    <property type="project" value="UniProtKB-ARBA"/>
</dbReference>
<comment type="caution">
    <text evidence="9">Lacks conserved residue(s) required for the propagation of feature annotation.</text>
</comment>
<keyword evidence="3" id="KW-0150">Chloroplast</keyword>
<evidence type="ECO:0000256" key="6">
    <source>
        <dbReference type="ARBA" id="ARBA00022946"/>
    </source>
</evidence>
<evidence type="ECO:0000256" key="3">
    <source>
        <dbReference type="ARBA" id="ARBA00022528"/>
    </source>
</evidence>
<dbReference type="PANTHER" id="PTHR31620:SF15">
    <property type="entry name" value="PROTEIN RETICULATA-RELATED 2, CHLOROPLASTIC-RELATED"/>
    <property type="match status" value="1"/>
</dbReference>
<comment type="subcellular location">
    <subcellularLocation>
        <location evidence="1">Plastid</location>
        <location evidence="1">Chloroplast membrane</location>
        <topology evidence="1">Multi-pass membrane protein</topology>
    </subcellularLocation>
</comment>
<protein>
    <recommendedName>
        <fullName evidence="12">HIT domain-containing protein</fullName>
    </recommendedName>
</protein>
<dbReference type="InterPro" id="IPR036265">
    <property type="entry name" value="HIT-like_sf"/>
</dbReference>
<feature type="transmembrane region" description="Helical" evidence="11">
    <location>
        <begin position="387"/>
        <end position="407"/>
    </location>
</feature>
<dbReference type="InterPro" id="IPR011146">
    <property type="entry name" value="HIT-like"/>
</dbReference>
<feature type="transmembrane region" description="Helical" evidence="11">
    <location>
        <begin position="444"/>
        <end position="465"/>
    </location>
</feature>
<dbReference type="InterPro" id="IPR021825">
    <property type="entry name" value="RETICULATA-related"/>
</dbReference>
<name>A0A0D9V706_9ORYZ</name>
<comment type="similarity">
    <text evidence="2">Belongs to the RETICULATA family.</text>
</comment>
<accession>A0A0D9V706</accession>
<evidence type="ECO:0000313" key="13">
    <source>
        <dbReference type="EnsemblPlants" id="LPERR01G30000.1"/>
    </source>
</evidence>
<keyword evidence="6" id="KW-0809">Transit peptide</keyword>
<reference evidence="14" key="2">
    <citation type="submission" date="2013-12" db="EMBL/GenBank/DDBJ databases">
        <authorList>
            <person name="Yu Y."/>
            <person name="Lee S."/>
            <person name="de Baynast K."/>
            <person name="Wissotski M."/>
            <person name="Liu L."/>
            <person name="Talag J."/>
            <person name="Goicoechea J."/>
            <person name="Angelova A."/>
            <person name="Jetty R."/>
            <person name="Kudrna D."/>
            <person name="Golser W."/>
            <person name="Rivera L."/>
            <person name="Zhang J."/>
            <person name="Wing R."/>
        </authorList>
    </citation>
    <scope>NUCLEOTIDE SEQUENCE</scope>
</reference>
<keyword evidence="5 11" id="KW-0812">Transmembrane</keyword>
<evidence type="ECO:0000256" key="4">
    <source>
        <dbReference type="ARBA" id="ARBA00022640"/>
    </source>
</evidence>
<reference evidence="13" key="3">
    <citation type="submission" date="2015-04" db="UniProtKB">
        <authorList>
            <consortium name="EnsemblPlants"/>
        </authorList>
    </citation>
    <scope>IDENTIFICATION</scope>
</reference>
<reference evidence="13 14" key="1">
    <citation type="submission" date="2012-08" db="EMBL/GenBank/DDBJ databases">
        <title>Oryza genome evolution.</title>
        <authorList>
            <person name="Wing R.A."/>
        </authorList>
    </citation>
    <scope>NUCLEOTIDE SEQUENCE</scope>
</reference>
<evidence type="ECO:0000256" key="7">
    <source>
        <dbReference type="ARBA" id="ARBA00022989"/>
    </source>
</evidence>
<feature type="region of interest" description="Disordered" evidence="10">
    <location>
        <begin position="259"/>
        <end position="328"/>
    </location>
</feature>
<dbReference type="Gene3D" id="3.30.428.10">
    <property type="entry name" value="HIT-like"/>
    <property type="match status" value="1"/>
</dbReference>
<dbReference type="EnsemblPlants" id="LPERR01G30000.1">
    <property type="protein sequence ID" value="LPERR01G30000.1"/>
    <property type="gene ID" value="LPERR01G30000"/>
</dbReference>
<sequence>MSRASGSRPPAAESGGGGRLAVLASHFSQSSRVAREKEAALVAVPSDGPTIFDKIVRRDIPSQVVYEDEKTLAFRDISPQAPVHIIIIPKVKDGLSRLSKAEERHIEVMGRLLYAAKIIAKQENLADGFRIVINDGPNGCEHQPDSIETYLIGISWTDFVLLFRSVCISPPYPSSRGLSDEMASWYKIATHPHQTTNALHTIPTTKTLLPHIESPSHSPFLLLAPAAAAELCAAPPLPIAMASMAFTAAKFLPATAPTHLDSSSRFSPPPRAGTLSFSPLSSSSSSSSALLRLRSPSPSGPGGRLPPPPPPRSYGGGGSGDAADSGGGDEGRRGGILGIFLAGWAARVAADPQFPFKVLMEELVGVSACVLGDMASRPNFGLNELDFVFSTLVVGSILNFVLMYLLAPTAGASAAVSSGLPSHMFEAGAYSLGSRVATLVSKGATFAAVGFAAGLAGTAISNGLISLRKRMDPAFETPNKAPPTLLNAATWAIHMGVSSNLRYQTLNGVEYLLAKAAPPSVFKVSVVALRCMNNVLGGMSFVLLARLTGSQKSDKPAASAIVEEKESLIAEGNAVAGHVVGAGRDGDGK</sequence>
<evidence type="ECO:0000256" key="11">
    <source>
        <dbReference type="SAM" id="Phobius"/>
    </source>
</evidence>
<dbReference type="Gramene" id="LPERR01G30000.1">
    <property type="protein sequence ID" value="LPERR01G30000.1"/>
    <property type="gene ID" value="LPERR01G30000"/>
</dbReference>
<dbReference type="GO" id="GO:0031969">
    <property type="term" value="C:chloroplast membrane"/>
    <property type="evidence" value="ECO:0007669"/>
    <property type="project" value="UniProtKB-SubCell"/>
</dbReference>
<keyword evidence="4" id="KW-0934">Plastid</keyword>
<dbReference type="HOGENOM" id="CLU_463355_0_0_1"/>
<keyword evidence="14" id="KW-1185">Reference proteome</keyword>
<dbReference type="eggNOG" id="KOG3275">
    <property type="taxonomic scope" value="Eukaryota"/>
</dbReference>
<evidence type="ECO:0000256" key="10">
    <source>
        <dbReference type="SAM" id="MobiDB-lite"/>
    </source>
</evidence>
<feature type="domain" description="HIT" evidence="12">
    <location>
        <begin position="51"/>
        <end position="161"/>
    </location>
</feature>
<dbReference type="AlphaFoldDB" id="A0A0D9V706"/>
<dbReference type="Pfam" id="PF01230">
    <property type="entry name" value="HIT"/>
    <property type="match status" value="1"/>
</dbReference>
<feature type="compositionally biased region" description="Gly residues" evidence="10">
    <location>
        <begin position="314"/>
        <end position="328"/>
    </location>
</feature>
<dbReference type="Proteomes" id="UP000032180">
    <property type="component" value="Chromosome 1"/>
</dbReference>
<evidence type="ECO:0000256" key="1">
    <source>
        <dbReference type="ARBA" id="ARBA00004508"/>
    </source>
</evidence>
<dbReference type="PANTHER" id="PTHR31620">
    <property type="entry name" value="PROTEIN RETICULATA-RELATED 2, CHLOROPLASTIC-RELATED"/>
    <property type="match status" value="1"/>
</dbReference>
<dbReference type="PROSITE" id="PS51084">
    <property type="entry name" value="HIT_2"/>
    <property type="match status" value="1"/>
</dbReference>
<dbReference type="InterPro" id="IPR001310">
    <property type="entry name" value="Histidine_triad_HIT"/>
</dbReference>
<keyword evidence="7 11" id="KW-1133">Transmembrane helix</keyword>
<keyword evidence="8 11" id="KW-0472">Membrane</keyword>
<evidence type="ECO:0000256" key="9">
    <source>
        <dbReference type="PROSITE-ProRule" id="PRU00464"/>
    </source>
</evidence>
<dbReference type="STRING" id="77586.A0A0D9V706"/>
<dbReference type="SUPFAM" id="SSF54197">
    <property type="entry name" value="HIT-like"/>
    <property type="match status" value="1"/>
</dbReference>
<dbReference type="PRINTS" id="PR00332">
    <property type="entry name" value="HISTRIAD"/>
</dbReference>
<dbReference type="Pfam" id="PF11891">
    <property type="entry name" value="RETICULATA-like"/>
    <property type="match status" value="1"/>
</dbReference>